<dbReference type="EMBL" id="RPGO01000002">
    <property type="protein sequence ID" value="RZB33162.1"/>
    <property type="molecule type" value="Genomic_DNA"/>
</dbReference>
<protein>
    <submittedName>
        <fullName evidence="2">Uncharacterized protein</fullName>
    </submittedName>
</protein>
<organism evidence="2 3">
    <name type="scientific">Candidatus Argoarchaeum ethanivorans</name>
    <dbReference type="NCBI Taxonomy" id="2608793"/>
    <lineage>
        <taxon>Archaea</taxon>
        <taxon>Methanobacteriati</taxon>
        <taxon>Methanobacteriota</taxon>
        <taxon>Stenosarchaea group</taxon>
        <taxon>Methanomicrobia</taxon>
        <taxon>Methanosarcinales</taxon>
        <taxon>Methanosarcinales incertae sedis</taxon>
        <taxon>GOM Arc I cluster</taxon>
        <taxon>Candidatus Argoarchaeum</taxon>
    </lineage>
</organism>
<dbReference type="AlphaFoldDB" id="A0A8B3SAQ6"/>
<dbReference type="Proteomes" id="UP000291831">
    <property type="component" value="Unassembled WGS sequence"/>
</dbReference>
<accession>A0A8B3SAQ6</accession>
<comment type="caution">
    <text evidence="2">The sequence shown here is derived from an EMBL/GenBank/DDBJ whole genome shotgun (WGS) entry which is preliminary data.</text>
</comment>
<evidence type="ECO:0000313" key="2">
    <source>
        <dbReference type="EMBL" id="RZB33162.1"/>
    </source>
</evidence>
<keyword evidence="1" id="KW-0175">Coiled coil</keyword>
<name>A0A8B3SAQ6_9EURY</name>
<reference evidence="3" key="1">
    <citation type="submission" date="2019-01" db="EMBL/GenBank/DDBJ databases">
        <title>Anaerobic oxidation of ethane by archaea from a marine hydrocarbon seep.</title>
        <authorList>
            <person name="Musat F."/>
        </authorList>
    </citation>
    <scope>NUCLEOTIDE SEQUENCE [LARGE SCALE GENOMIC DNA]</scope>
</reference>
<evidence type="ECO:0000256" key="1">
    <source>
        <dbReference type="SAM" id="Coils"/>
    </source>
</evidence>
<feature type="coiled-coil region" evidence="1">
    <location>
        <begin position="14"/>
        <end position="48"/>
    </location>
</feature>
<evidence type="ECO:0000313" key="3">
    <source>
        <dbReference type="Proteomes" id="UP000291831"/>
    </source>
</evidence>
<gene>
    <name evidence="2" type="ORF">AEth_00081</name>
</gene>
<sequence>MKENGIVVVSKKEVDEKDELITSLKAKAEKMKSDFSRYKERYQDEEKEIRRKASSDVIL</sequence>
<proteinExistence type="predicted"/>